<dbReference type="EMBL" id="CAMXCT010000688">
    <property type="protein sequence ID" value="CAI3982162.1"/>
    <property type="molecule type" value="Genomic_DNA"/>
</dbReference>
<feature type="compositionally biased region" description="Basic and acidic residues" evidence="2">
    <location>
        <begin position="332"/>
        <end position="345"/>
    </location>
</feature>
<name>A0A9P1FPY9_9DINO</name>
<dbReference type="SMART" id="SM00054">
    <property type="entry name" value="EFh"/>
    <property type="match status" value="4"/>
</dbReference>
<evidence type="ECO:0000256" key="1">
    <source>
        <dbReference type="ARBA" id="ARBA00022837"/>
    </source>
</evidence>
<reference evidence="4" key="1">
    <citation type="submission" date="2022-10" db="EMBL/GenBank/DDBJ databases">
        <authorList>
            <person name="Chen Y."/>
            <person name="Dougan E. K."/>
            <person name="Chan C."/>
            <person name="Rhodes N."/>
            <person name="Thang M."/>
        </authorList>
    </citation>
    <scope>NUCLEOTIDE SEQUENCE</scope>
</reference>
<reference evidence="5 6" key="2">
    <citation type="submission" date="2024-05" db="EMBL/GenBank/DDBJ databases">
        <authorList>
            <person name="Chen Y."/>
            <person name="Shah S."/>
            <person name="Dougan E. K."/>
            <person name="Thang M."/>
            <person name="Chan C."/>
        </authorList>
    </citation>
    <scope>NUCLEOTIDE SEQUENCE [LARGE SCALE GENOMIC DNA]</scope>
</reference>
<dbReference type="Pfam" id="PF13202">
    <property type="entry name" value="EF-hand_5"/>
    <property type="match status" value="2"/>
</dbReference>
<feature type="domain" description="EF-hand" evidence="3">
    <location>
        <begin position="775"/>
        <end position="810"/>
    </location>
</feature>
<dbReference type="PROSITE" id="PS50222">
    <property type="entry name" value="EF_HAND_2"/>
    <property type="match status" value="2"/>
</dbReference>
<proteinExistence type="predicted"/>
<gene>
    <name evidence="4" type="ORF">C1SCF055_LOCUS9890</name>
</gene>
<evidence type="ECO:0000313" key="5">
    <source>
        <dbReference type="EMBL" id="CAL4769474.1"/>
    </source>
</evidence>
<dbReference type="Gene3D" id="1.10.238.10">
    <property type="entry name" value="EF-hand"/>
    <property type="match status" value="2"/>
</dbReference>
<dbReference type="AlphaFoldDB" id="A0A9P1FPY9"/>
<evidence type="ECO:0000313" key="4">
    <source>
        <dbReference type="EMBL" id="CAI3982162.1"/>
    </source>
</evidence>
<feature type="region of interest" description="Disordered" evidence="2">
    <location>
        <begin position="994"/>
        <end position="1050"/>
    </location>
</feature>
<dbReference type="EMBL" id="CAMXCT030000688">
    <property type="protein sequence ID" value="CAL4769474.1"/>
    <property type="molecule type" value="Genomic_DNA"/>
</dbReference>
<feature type="compositionally biased region" description="Basic and acidic residues" evidence="2">
    <location>
        <begin position="1039"/>
        <end position="1050"/>
    </location>
</feature>
<dbReference type="CDD" id="cd00051">
    <property type="entry name" value="EFh"/>
    <property type="match status" value="1"/>
</dbReference>
<feature type="domain" description="EF-hand" evidence="3">
    <location>
        <begin position="533"/>
        <end position="568"/>
    </location>
</feature>
<dbReference type="EMBL" id="CAMXCT020000688">
    <property type="protein sequence ID" value="CAL1135537.1"/>
    <property type="molecule type" value="Genomic_DNA"/>
</dbReference>
<dbReference type="InterPro" id="IPR002048">
    <property type="entry name" value="EF_hand_dom"/>
</dbReference>
<feature type="compositionally biased region" description="Polar residues" evidence="2">
    <location>
        <begin position="1017"/>
        <end position="1033"/>
    </location>
</feature>
<evidence type="ECO:0000313" key="6">
    <source>
        <dbReference type="Proteomes" id="UP001152797"/>
    </source>
</evidence>
<evidence type="ECO:0000256" key="2">
    <source>
        <dbReference type="SAM" id="MobiDB-lite"/>
    </source>
</evidence>
<dbReference type="GO" id="GO:0005509">
    <property type="term" value="F:calcium ion binding"/>
    <property type="evidence" value="ECO:0007669"/>
    <property type="project" value="InterPro"/>
</dbReference>
<dbReference type="PROSITE" id="PS00018">
    <property type="entry name" value="EF_HAND_1"/>
    <property type="match status" value="3"/>
</dbReference>
<feature type="region of interest" description="Disordered" evidence="2">
    <location>
        <begin position="314"/>
        <end position="345"/>
    </location>
</feature>
<protein>
    <submittedName>
        <fullName evidence="5">EF-hand domain-containing protein</fullName>
    </submittedName>
</protein>
<dbReference type="InterPro" id="IPR052591">
    <property type="entry name" value="CML21-like"/>
</dbReference>
<comment type="caution">
    <text evidence="4">The sequence shown here is derived from an EMBL/GenBank/DDBJ whole genome shotgun (WGS) entry which is preliminary data.</text>
</comment>
<dbReference type="PANTHER" id="PTHR23064">
    <property type="entry name" value="TROPONIN"/>
    <property type="match status" value="1"/>
</dbReference>
<dbReference type="InterPro" id="IPR011992">
    <property type="entry name" value="EF-hand-dom_pair"/>
</dbReference>
<keyword evidence="6" id="KW-1185">Reference proteome</keyword>
<evidence type="ECO:0000259" key="3">
    <source>
        <dbReference type="PROSITE" id="PS50222"/>
    </source>
</evidence>
<organism evidence="4">
    <name type="scientific">Cladocopium goreaui</name>
    <dbReference type="NCBI Taxonomy" id="2562237"/>
    <lineage>
        <taxon>Eukaryota</taxon>
        <taxon>Sar</taxon>
        <taxon>Alveolata</taxon>
        <taxon>Dinophyceae</taxon>
        <taxon>Suessiales</taxon>
        <taxon>Symbiodiniaceae</taxon>
        <taxon>Cladocopium</taxon>
    </lineage>
</organism>
<dbReference type="InterPro" id="IPR018247">
    <property type="entry name" value="EF_Hand_1_Ca_BS"/>
</dbReference>
<dbReference type="OrthoDB" id="437311at2759"/>
<dbReference type="Proteomes" id="UP001152797">
    <property type="component" value="Unassembled WGS sequence"/>
</dbReference>
<accession>A0A9P1FPY9</accession>
<sequence length="1050" mass="118277">MSSNGAEQLRFDQGRQMNAVAEDGDMEAMRKHFEVAMKERTAAALVLEPNILAAGEVPCDGESDAPTQVPSLPDINSKVAASLWGSPGKMDRHYDRLLAPVKLIAAEAFGATSDWKFRAGAPPRMPRIEKPEPALPVIPVPPPKKVSRWHARTARPRLAKHRELKAEAAMVPSKKPRARANSTAAEAAFITEVLGADRVVVRGDDIDKEIQGRNEELAEFAKHRLDSRLHATQTSRRKAVQWRHQQIERETLFRTRCRASIIVHQPKQVEDAPQSKLMESKKSVVGMALILKGISCDTGALNVTFCPLMDNPSENELSEDEESHVVEPVPTPKEKEEFMKREVSGEDKRFSKGGSFLKRAEKEEGLDLGGLKTEIQKIKDAPSLFRDHKAMVNDRRRKRELNKKLRKVRRRYQDKVTAATKPKGAVEEEDRSQSLKRSMTLEGIPSASKLYLSSVSSVDEKVYRDILRRYTDTDAIDQSDLRHFLEGVGFKPRSKAERELMNHLLRNLDSLDIGFDVLFKEIIPSIRLGFAEIRSAELSKRFHAADADKSGTLSLSELLSILRWSGYFPKMQHVIQVVSEVVPELAESFNTSSYHSVLEKDILAPAQVHILAPLLEERSDSEYIQRRIEIADAMDLDDYTQQLRGQSLVDLYDVFLRRAKHDLLPFHSLLHLAVDCGLVQHRGPGFTEKLRSIAADEVSLQLVDQGYDFHDSTAVDRAHFDFRQVLRIMTQIREIENELIADVFAATDSDCTNGLSVEECMDCLESCGIRATGKQMQEIIPKLVEEFDEDGSGELDLDEYLEFAKFVADRIRKMQHVGRMETAGKLGYTDDEYIRLWDAFVAMDHNMDGMLEEEELLQAVWASRPEVSIDANDIRAILKDQGIGYWKQEIKLSMNDYLLIVKDVERLHLWRSLGEASNIEKESVESFIGFWRQLSRNKEDTVTAKELTKAVKTLPGGAVKMARVRTLQQVGIEAIDFSHFLQVMKVRGSELGDGDFLPDSDYSPPGPLSPHEHMISPSKSSNPAGGGSSTMSANVGRIKRGERQIFEDDP</sequence>
<keyword evidence="1" id="KW-0106">Calcium</keyword>
<dbReference type="SUPFAM" id="SSF47473">
    <property type="entry name" value="EF-hand"/>
    <property type="match status" value="3"/>
</dbReference>